<organism evidence="11 12">
    <name type="scientific">Candidatus Regiella insecticola LSR1</name>
    <dbReference type="NCBI Taxonomy" id="663321"/>
    <lineage>
        <taxon>Bacteria</taxon>
        <taxon>Pseudomonadati</taxon>
        <taxon>Pseudomonadota</taxon>
        <taxon>Gammaproteobacteria</taxon>
        <taxon>Enterobacterales</taxon>
        <taxon>Enterobacteriaceae</taxon>
        <taxon>aphid secondary symbionts</taxon>
        <taxon>Candidatus Regiella</taxon>
    </lineage>
</organism>
<dbReference type="GO" id="GO:0006508">
    <property type="term" value="P:proteolysis"/>
    <property type="evidence" value="ECO:0007669"/>
    <property type="project" value="UniProtKB-KW"/>
</dbReference>
<evidence type="ECO:0000256" key="8">
    <source>
        <dbReference type="ARBA" id="ARBA00023211"/>
    </source>
</evidence>
<dbReference type="EC" id="3.4.11.10" evidence="9"/>
<keyword evidence="8 9" id="KW-0464">Manganese</keyword>
<feature type="binding site" evidence="9">
    <location>
        <position position="369"/>
    </location>
    <ligand>
        <name>Mn(2+)</name>
        <dbReference type="ChEBI" id="CHEBI:29035"/>
        <label>2</label>
    </ligand>
</feature>
<evidence type="ECO:0000256" key="7">
    <source>
        <dbReference type="ARBA" id="ARBA00022801"/>
    </source>
</evidence>
<feature type="active site" evidence="9">
    <location>
        <position position="376"/>
    </location>
</feature>
<dbReference type="Gene3D" id="3.40.630.10">
    <property type="entry name" value="Zn peptidases"/>
    <property type="match status" value="1"/>
</dbReference>
<dbReference type="Proteomes" id="UP000005726">
    <property type="component" value="Unassembled WGS sequence"/>
</dbReference>
<feature type="binding site" evidence="9">
    <location>
        <position position="387"/>
    </location>
    <ligand>
        <name>Mn(2+)</name>
        <dbReference type="ChEBI" id="CHEBI:29035"/>
        <label>2</label>
    </ligand>
</feature>
<evidence type="ECO:0000313" key="11">
    <source>
        <dbReference type="EMBL" id="EFL92238.1"/>
    </source>
</evidence>
<evidence type="ECO:0000256" key="9">
    <source>
        <dbReference type="HAMAP-Rule" id="MF_00181"/>
    </source>
</evidence>
<dbReference type="HOGENOM" id="CLU_013734_0_0_6"/>
<dbReference type="Pfam" id="PF00883">
    <property type="entry name" value="Peptidase_M17"/>
    <property type="match status" value="1"/>
</dbReference>
<dbReference type="GO" id="GO:0005737">
    <property type="term" value="C:cytoplasm"/>
    <property type="evidence" value="ECO:0007669"/>
    <property type="project" value="UniProtKB-SubCell"/>
</dbReference>
<dbReference type="PROSITE" id="PS00631">
    <property type="entry name" value="CYTOSOL_AP"/>
    <property type="match status" value="1"/>
</dbReference>
<dbReference type="PANTHER" id="PTHR11963">
    <property type="entry name" value="LEUCINE AMINOPEPTIDASE-RELATED"/>
    <property type="match status" value="1"/>
</dbReference>
<dbReference type="EC" id="3.4.11.1" evidence="9"/>
<dbReference type="PANTHER" id="PTHR11963:SF23">
    <property type="entry name" value="CYTOSOL AMINOPEPTIDASE"/>
    <property type="match status" value="1"/>
</dbReference>
<name>E0WSA4_9ENTR</name>
<keyword evidence="12" id="KW-1185">Reference proteome</keyword>
<feature type="active site" evidence="9">
    <location>
        <position position="450"/>
    </location>
</feature>
<reference evidence="11" key="1">
    <citation type="journal article" date="2009" name="Environ. Microbiol.">
        <title>Dynamics of genome evolution in facultative symbionts of aphids.</title>
        <authorList>
            <person name="Degnan P.H."/>
            <person name="Leonardo T.E."/>
            <person name="Cass B.N."/>
            <person name="Hurwitz B."/>
            <person name="Stern D."/>
            <person name="Gibbs R.A."/>
            <person name="Richards S."/>
            <person name="Moran N.A."/>
        </authorList>
    </citation>
    <scope>NUCLEOTIDE SEQUENCE [LARGE SCALE GENOMIC DNA]</scope>
    <source>
        <strain evidence="11">LSR1</strain>
    </source>
</reference>
<dbReference type="InterPro" id="IPR008283">
    <property type="entry name" value="Peptidase_M17_N"/>
</dbReference>
<comment type="catalytic activity">
    <reaction evidence="1 9">
        <text>Release of an N-terminal amino acid, Xaa-|-Yaa-, in which Xaa is preferably Leu, but may be other amino acids including Pro although not Arg or Lys, and Yaa may be Pro. Amino acid amides and methyl esters are also readily hydrolyzed, but rates on arylamides are exceedingly low.</text>
        <dbReference type="EC" id="3.4.11.1"/>
    </reaction>
</comment>
<dbReference type="STRING" id="663321.REG_0838"/>
<dbReference type="Pfam" id="PF02789">
    <property type="entry name" value="Peptidase_M17_N"/>
    <property type="match status" value="1"/>
</dbReference>
<evidence type="ECO:0000256" key="5">
    <source>
        <dbReference type="ARBA" id="ARBA00022670"/>
    </source>
</evidence>
<comment type="similarity">
    <text evidence="3 9">Belongs to the peptidase M17 family.</text>
</comment>
<keyword evidence="9" id="KW-0963">Cytoplasm</keyword>
<keyword evidence="5 9" id="KW-0645">Protease</keyword>
<dbReference type="GO" id="GO:0030145">
    <property type="term" value="F:manganese ion binding"/>
    <property type="evidence" value="ECO:0007669"/>
    <property type="project" value="UniProtKB-UniRule"/>
</dbReference>
<dbReference type="Gene3D" id="3.40.220.10">
    <property type="entry name" value="Leucine Aminopeptidase, subunit E, domain 1"/>
    <property type="match status" value="1"/>
</dbReference>
<dbReference type="CDD" id="cd00433">
    <property type="entry name" value="Peptidase_M17"/>
    <property type="match status" value="1"/>
</dbReference>
<evidence type="ECO:0000313" key="12">
    <source>
        <dbReference type="Proteomes" id="UP000005726"/>
    </source>
</evidence>
<comment type="subcellular location">
    <subcellularLocation>
        <location evidence="9">Cytoplasm</location>
    </subcellularLocation>
</comment>
<evidence type="ECO:0000256" key="6">
    <source>
        <dbReference type="ARBA" id="ARBA00022723"/>
    </source>
</evidence>
<feature type="binding site" evidence="9">
    <location>
        <position position="448"/>
    </location>
    <ligand>
        <name>Mn(2+)</name>
        <dbReference type="ChEBI" id="CHEBI:29035"/>
        <label>1</label>
    </ligand>
</feature>
<accession>E0WSA4</accession>
<dbReference type="InterPro" id="IPR000819">
    <property type="entry name" value="Peptidase_M17_C"/>
</dbReference>
<evidence type="ECO:0000256" key="1">
    <source>
        <dbReference type="ARBA" id="ARBA00000135"/>
    </source>
</evidence>
<dbReference type="MEROPS" id="M17.003"/>
<gene>
    <name evidence="9 11" type="primary">pepA</name>
    <name evidence="11" type="ORF">REG_0838</name>
</gene>
<dbReference type="SUPFAM" id="SSF53187">
    <property type="entry name" value="Zn-dependent exopeptidases"/>
    <property type="match status" value="1"/>
</dbReference>
<dbReference type="HAMAP" id="MF_00181">
    <property type="entry name" value="Cytosol_peptidase_M17"/>
    <property type="match status" value="1"/>
</dbReference>
<dbReference type="AlphaFoldDB" id="E0WSA4"/>
<dbReference type="SUPFAM" id="SSF52949">
    <property type="entry name" value="Macro domain-like"/>
    <property type="match status" value="1"/>
</dbReference>
<evidence type="ECO:0000259" key="10">
    <source>
        <dbReference type="PROSITE" id="PS00631"/>
    </source>
</evidence>
<dbReference type="InterPro" id="IPR011356">
    <property type="entry name" value="Leucine_aapep/pepB"/>
</dbReference>
<dbReference type="EMBL" id="GL379590">
    <property type="protein sequence ID" value="EFL92238.1"/>
    <property type="molecule type" value="Genomic_DNA"/>
</dbReference>
<dbReference type="PRINTS" id="PR00481">
    <property type="entry name" value="LAMNOPPTDASE"/>
</dbReference>
<feature type="binding site" evidence="9">
    <location>
        <position position="364"/>
    </location>
    <ligand>
        <name>Mn(2+)</name>
        <dbReference type="ChEBI" id="CHEBI:29035"/>
        <label>2</label>
    </ligand>
</feature>
<dbReference type="FunFam" id="3.40.630.10:FF:000004">
    <property type="entry name" value="Probable cytosol aminopeptidase"/>
    <property type="match status" value="1"/>
</dbReference>
<feature type="binding site" evidence="9">
    <location>
        <position position="369"/>
    </location>
    <ligand>
        <name>Mn(2+)</name>
        <dbReference type="ChEBI" id="CHEBI:29035"/>
        <label>1</label>
    </ligand>
</feature>
<comment type="cofactor">
    <cofactor evidence="9">
        <name>Mn(2+)</name>
        <dbReference type="ChEBI" id="CHEBI:29035"/>
    </cofactor>
    <text evidence="9">Binds 2 manganese ions per subunit.</text>
</comment>
<feature type="binding site" evidence="9">
    <location>
        <position position="448"/>
    </location>
    <ligand>
        <name>Mn(2+)</name>
        <dbReference type="ChEBI" id="CHEBI:29035"/>
        <label>2</label>
    </ligand>
</feature>
<dbReference type="NCBIfam" id="NF002074">
    <property type="entry name" value="PRK00913.1-4"/>
    <property type="match status" value="1"/>
</dbReference>
<comment type="function">
    <text evidence="9">Presumably involved in the processing and regular turnover of intracellular proteins. Catalyzes the removal of unsubstituted N-terminal amino acids from various peptides.</text>
</comment>
<protein>
    <recommendedName>
        <fullName evidence="9">Probable cytosol aminopeptidase</fullName>
        <ecNumber evidence="9">3.4.11.1</ecNumber>
    </recommendedName>
    <alternativeName>
        <fullName evidence="9">Leucine aminopeptidase</fullName>
        <shortName evidence="9">LAP</shortName>
        <ecNumber evidence="9">3.4.11.10</ecNumber>
    </alternativeName>
    <alternativeName>
        <fullName evidence="9">Leucyl aminopeptidase</fullName>
    </alternativeName>
</protein>
<evidence type="ECO:0000256" key="3">
    <source>
        <dbReference type="ARBA" id="ARBA00009528"/>
    </source>
</evidence>
<dbReference type="GO" id="GO:0070006">
    <property type="term" value="F:metalloaminopeptidase activity"/>
    <property type="evidence" value="ECO:0007669"/>
    <property type="project" value="InterPro"/>
</dbReference>
<dbReference type="InterPro" id="IPR023042">
    <property type="entry name" value="Peptidase_M17_leu_NH2_pept"/>
</dbReference>
<proteinExistence type="inferred from homology"/>
<keyword evidence="7 9" id="KW-0378">Hydrolase</keyword>
<dbReference type="InterPro" id="IPR043472">
    <property type="entry name" value="Macro_dom-like"/>
</dbReference>
<feature type="binding site" evidence="9">
    <location>
        <position position="446"/>
    </location>
    <ligand>
        <name>Mn(2+)</name>
        <dbReference type="ChEBI" id="CHEBI:29035"/>
        <label>1</label>
    </ligand>
</feature>
<comment type="catalytic activity">
    <reaction evidence="2 9">
        <text>Release of an N-terminal amino acid, preferentially leucine, but not glutamic or aspartic acids.</text>
        <dbReference type="EC" id="3.4.11.10"/>
    </reaction>
</comment>
<evidence type="ECO:0000256" key="4">
    <source>
        <dbReference type="ARBA" id="ARBA00022438"/>
    </source>
</evidence>
<feature type="domain" description="Cytosol aminopeptidase" evidence="10">
    <location>
        <begin position="444"/>
        <end position="451"/>
    </location>
</feature>
<dbReference type="eggNOG" id="COG0260">
    <property type="taxonomic scope" value="Bacteria"/>
</dbReference>
<keyword evidence="4 9" id="KW-0031">Aminopeptidase</keyword>
<evidence type="ECO:0000256" key="2">
    <source>
        <dbReference type="ARBA" id="ARBA00000967"/>
    </source>
</evidence>
<sequence length="601" mass="65401">MAILTAKIVLKHLYPPVLGVAAGRPGRETDERRNTTRFGRIPAANNAAASKAKGIYPSSENLKDCEYSGAIENITKGDKMEFNVINASLEKQNSDCIVVGFFRSSDLSSVAKKLNPVSIDYINTLLKRWEFKGKIGQTLLLHPVPNLLPRCILLMGCSKASEFDEHRYKQVMKKAITTLEDNGLKEAICLLTQLDVKSLSSCQKANHQKTDYLNDIDWKIRQAVISIQETLYLFEPLKTKKTPPCKLEKILFQVEKNSELANAEIALQQGLAIAAGIKATKDIANQPPNICNAEYLHTQACELAKKHSANMTVEAIGEEEMTKLGMNAYLAVGRGSKNESLMSIIKYKGNHSDQNAKPIVLVGKGITFDSGGISLKPAASMDQMKYDMCGAATVYGVMCALAQLKLPLNVIGVLAGCENMPSSKAYRPGDIITTMSGQTVEVINTDAEGRMVLCDALTYVERFDPELVIDIATLTGACVTALGNHISGLMANHDALAEELMTASEQAGDRAWRLPLTDEYTKQLDSNFADMANIGGHTAGGAITAGCFLSRFTTKYHWAHLDIAGTALPSGKEKGATGRPVALLTQFLLNRISKQQSNTKH</sequence>
<keyword evidence="6 9" id="KW-0479">Metal-binding</keyword>